<keyword evidence="2" id="KW-1185">Reference proteome</keyword>
<protein>
    <submittedName>
        <fullName evidence="1">Uncharacterized protein</fullName>
    </submittedName>
</protein>
<organism evidence="1 2">
    <name type="scientific">Microctonus aethiopoides</name>
    <dbReference type="NCBI Taxonomy" id="144406"/>
    <lineage>
        <taxon>Eukaryota</taxon>
        <taxon>Metazoa</taxon>
        <taxon>Ecdysozoa</taxon>
        <taxon>Arthropoda</taxon>
        <taxon>Hexapoda</taxon>
        <taxon>Insecta</taxon>
        <taxon>Pterygota</taxon>
        <taxon>Neoptera</taxon>
        <taxon>Endopterygota</taxon>
        <taxon>Hymenoptera</taxon>
        <taxon>Apocrita</taxon>
        <taxon>Ichneumonoidea</taxon>
        <taxon>Braconidae</taxon>
        <taxon>Euphorinae</taxon>
        <taxon>Microctonus</taxon>
    </lineage>
</organism>
<reference evidence="1" key="2">
    <citation type="submission" date="2023-03" db="EMBL/GenBank/DDBJ databases">
        <authorList>
            <person name="Inwood S.N."/>
            <person name="Skelly J.G."/>
            <person name="Guhlin J."/>
            <person name="Harrop T.W.R."/>
            <person name="Goldson S.G."/>
            <person name="Dearden P.K."/>
        </authorList>
    </citation>
    <scope>NUCLEOTIDE SEQUENCE</scope>
    <source>
        <strain evidence="1">Irish</strain>
        <tissue evidence="1">Whole body</tissue>
    </source>
</reference>
<evidence type="ECO:0000313" key="1">
    <source>
        <dbReference type="EMBL" id="KAK0157174.1"/>
    </source>
</evidence>
<name>A0AA39C3Z4_9HYME</name>
<reference evidence="1" key="1">
    <citation type="journal article" date="2023" name="bioRxiv">
        <title>Scaffold-level genome assemblies of two parasitoid biocontrol wasps reveal the parthenogenesis mechanism and an associated novel virus.</title>
        <authorList>
            <person name="Inwood S."/>
            <person name="Skelly J."/>
            <person name="Guhlin J."/>
            <person name="Harrop T."/>
            <person name="Goldson S."/>
            <person name="Dearden P."/>
        </authorList>
    </citation>
    <scope>NUCLEOTIDE SEQUENCE</scope>
    <source>
        <strain evidence="1">Irish</strain>
        <tissue evidence="1">Whole body</tissue>
    </source>
</reference>
<proteinExistence type="predicted"/>
<gene>
    <name evidence="1" type="ORF">PV328_011791</name>
</gene>
<dbReference type="Proteomes" id="UP001168990">
    <property type="component" value="Unassembled WGS sequence"/>
</dbReference>
<comment type="caution">
    <text evidence="1">The sequence shown here is derived from an EMBL/GenBank/DDBJ whole genome shotgun (WGS) entry which is preliminary data.</text>
</comment>
<dbReference type="AlphaFoldDB" id="A0AA39C3Z4"/>
<feature type="non-terminal residue" evidence="1">
    <location>
        <position position="290"/>
    </location>
</feature>
<accession>A0AA39C3Z4</accession>
<sequence>MEGSRLQKLEKLRDLTQPYVEIAAELGIVEDPTARSLVMEVLKDKVREKNLQVVPAGPERRMKIQFRIREETQHPLIVAGVPCERCGYSLLQVKKSEEQPLRVAEVPRPRLRPPLRSDATPKTISVAHIQRTPQRPMFKPLPYLWREESEVVTRELINILERNPNYPREPSLKKSRASVYEDQLSIATVVWLTSGPHPGKYEAVIPRSQGIFGIDKVLRIVNDYFAFSDWRFQENLNWFRKTCDAAADVCPLLGCRAKIFCGTIGSRKEPGAQHIYLSCRLFEIFQERTK</sequence>
<dbReference type="EMBL" id="JAQQBS010001464">
    <property type="protein sequence ID" value="KAK0157174.1"/>
    <property type="molecule type" value="Genomic_DNA"/>
</dbReference>
<evidence type="ECO:0000313" key="2">
    <source>
        <dbReference type="Proteomes" id="UP001168990"/>
    </source>
</evidence>